<reference evidence="2" key="1">
    <citation type="journal article" date="2023" name="Mol. Ecol. Resour.">
        <title>Chromosome-level genome assembly of a triploid poplar Populus alba 'Berolinensis'.</title>
        <authorList>
            <person name="Chen S."/>
            <person name="Yu Y."/>
            <person name="Wang X."/>
            <person name="Wang S."/>
            <person name="Zhang T."/>
            <person name="Zhou Y."/>
            <person name="He R."/>
            <person name="Meng N."/>
            <person name="Wang Y."/>
            <person name="Liu W."/>
            <person name="Liu Z."/>
            <person name="Liu J."/>
            <person name="Guo Q."/>
            <person name="Huang H."/>
            <person name="Sederoff R.R."/>
            <person name="Wang G."/>
            <person name="Qu G."/>
            <person name="Chen S."/>
        </authorList>
    </citation>
    <scope>NUCLEOTIDE SEQUENCE</scope>
    <source>
        <strain evidence="2">SC-2020</strain>
    </source>
</reference>
<keyword evidence="1" id="KW-1133">Transmembrane helix</keyword>
<dbReference type="EMBL" id="JAQIZT010000006">
    <property type="protein sequence ID" value="KAJ6992040.1"/>
    <property type="molecule type" value="Genomic_DNA"/>
</dbReference>
<accession>A0AAD6VY26</accession>
<sequence>MSGDSTLHKHMHFCTHSNPYFGNYNIHLPIYHTLTFYKVHDNLQEVVAYKSDDNMVLGGIFHNICLVVVVVWQQQQQE</sequence>
<feature type="transmembrane region" description="Helical" evidence="1">
    <location>
        <begin position="55"/>
        <end position="72"/>
    </location>
</feature>
<dbReference type="Proteomes" id="UP001164929">
    <property type="component" value="Chromosome 6"/>
</dbReference>
<comment type="caution">
    <text evidence="2">The sequence shown here is derived from an EMBL/GenBank/DDBJ whole genome shotgun (WGS) entry which is preliminary data.</text>
</comment>
<protein>
    <submittedName>
        <fullName evidence="2">Uncharacterized protein</fullName>
    </submittedName>
</protein>
<evidence type="ECO:0000313" key="3">
    <source>
        <dbReference type="Proteomes" id="UP001164929"/>
    </source>
</evidence>
<evidence type="ECO:0000313" key="2">
    <source>
        <dbReference type="EMBL" id="KAJ6992040.1"/>
    </source>
</evidence>
<proteinExistence type="predicted"/>
<name>A0AAD6VY26_9ROSI</name>
<dbReference type="AlphaFoldDB" id="A0AAD6VY26"/>
<keyword evidence="1" id="KW-0472">Membrane</keyword>
<gene>
    <name evidence="2" type="ORF">NC653_015406</name>
</gene>
<evidence type="ECO:0000256" key="1">
    <source>
        <dbReference type="SAM" id="Phobius"/>
    </source>
</evidence>
<organism evidence="2 3">
    <name type="scientific">Populus alba x Populus x berolinensis</name>
    <dbReference type="NCBI Taxonomy" id="444605"/>
    <lineage>
        <taxon>Eukaryota</taxon>
        <taxon>Viridiplantae</taxon>
        <taxon>Streptophyta</taxon>
        <taxon>Embryophyta</taxon>
        <taxon>Tracheophyta</taxon>
        <taxon>Spermatophyta</taxon>
        <taxon>Magnoliopsida</taxon>
        <taxon>eudicotyledons</taxon>
        <taxon>Gunneridae</taxon>
        <taxon>Pentapetalae</taxon>
        <taxon>rosids</taxon>
        <taxon>fabids</taxon>
        <taxon>Malpighiales</taxon>
        <taxon>Salicaceae</taxon>
        <taxon>Saliceae</taxon>
        <taxon>Populus</taxon>
    </lineage>
</organism>
<keyword evidence="1" id="KW-0812">Transmembrane</keyword>
<keyword evidence="3" id="KW-1185">Reference proteome</keyword>